<evidence type="ECO:0000313" key="3">
    <source>
        <dbReference type="EMBL" id="RPD58844.1"/>
    </source>
</evidence>
<protein>
    <submittedName>
        <fullName evidence="3">Uncharacterized protein</fullName>
    </submittedName>
</protein>
<reference evidence="3" key="1">
    <citation type="journal article" date="2018" name="Genome Biol. Evol.">
        <title>Genomics and development of Lentinus tigrinus, a white-rot wood-decaying mushroom with dimorphic fruiting bodies.</title>
        <authorList>
            <person name="Wu B."/>
            <person name="Xu Z."/>
            <person name="Knudson A."/>
            <person name="Carlson A."/>
            <person name="Chen N."/>
            <person name="Kovaka S."/>
            <person name="LaButti K."/>
            <person name="Lipzen A."/>
            <person name="Pennachio C."/>
            <person name="Riley R."/>
            <person name="Schakwitz W."/>
            <person name="Umezawa K."/>
            <person name="Ohm R.A."/>
            <person name="Grigoriev I.V."/>
            <person name="Nagy L.G."/>
            <person name="Gibbons J."/>
            <person name="Hibbett D."/>
        </authorList>
    </citation>
    <scope>NUCLEOTIDE SEQUENCE [LARGE SCALE GENOMIC DNA]</scope>
    <source>
        <strain evidence="3">ALCF2SS1-6</strain>
    </source>
</reference>
<dbReference type="AlphaFoldDB" id="A0A5C2S708"/>
<feature type="chain" id="PRO_5023146321" evidence="2">
    <location>
        <begin position="20"/>
        <end position="193"/>
    </location>
</feature>
<accession>A0A5C2S708</accession>
<dbReference type="EMBL" id="ML122273">
    <property type="protein sequence ID" value="RPD58844.1"/>
    <property type="molecule type" value="Genomic_DNA"/>
</dbReference>
<dbReference type="STRING" id="1328759.A0A5C2S708"/>
<dbReference type="OrthoDB" id="2362516at2759"/>
<dbReference type="Proteomes" id="UP000313359">
    <property type="component" value="Unassembled WGS sequence"/>
</dbReference>
<keyword evidence="4" id="KW-1185">Reference proteome</keyword>
<feature type="region of interest" description="Disordered" evidence="1">
    <location>
        <begin position="150"/>
        <end position="176"/>
    </location>
</feature>
<feature type="signal peptide" evidence="2">
    <location>
        <begin position="1"/>
        <end position="19"/>
    </location>
</feature>
<proteinExistence type="predicted"/>
<evidence type="ECO:0000313" key="4">
    <source>
        <dbReference type="Proteomes" id="UP000313359"/>
    </source>
</evidence>
<evidence type="ECO:0000256" key="2">
    <source>
        <dbReference type="SAM" id="SignalP"/>
    </source>
</evidence>
<evidence type="ECO:0000256" key="1">
    <source>
        <dbReference type="SAM" id="MobiDB-lite"/>
    </source>
</evidence>
<name>A0A5C2S708_9APHY</name>
<gene>
    <name evidence="3" type="ORF">L227DRAFT_550225</name>
</gene>
<feature type="compositionally biased region" description="Low complexity" evidence="1">
    <location>
        <begin position="151"/>
        <end position="173"/>
    </location>
</feature>
<sequence length="193" mass="19831">MAKFSAVLVIGLAAIAVHGMPLQKRIAQTISDSTQQWVQACNKAGGGEQCSNVSVTAFSTLLAAAGPCDQQNSADAMIDLAKQLNNDPDMIKLAQIFAQQPRNTPTSQAVPYCQKAPKNTELNGLFQCQFQSADEQTFVGGLAVGSPGTIPSGQSVPVSPPGSCAASPAGPVPDGQQLLDFIQDLSAGTTASA</sequence>
<keyword evidence="2" id="KW-0732">Signal</keyword>
<organism evidence="3 4">
    <name type="scientific">Lentinus tigrinus ALCF2SS1-6</name>
    <dbReference type="NCBI Taxonomy" id="1328759"/>
    <lineage>
        <taxon>Eukaryota</taxon>
        <taxon>Fungi</taxon>
        <taxon>Dikarya</taxon>
        <taxon>Basidiomycota</taxon>
        <taxon>Agaricomycotina</taxon>
        <taxon>Agaricomycetes</taxon>
        <taxon>Polyporales</taxon>
        <taxon>Polyporaceae</taxon>
        <taxon>Lentinus</taxon>
    </lineage>
</organism>